<evidence type="ECO:0000313" key="1">
    <source>
        <dbReference type="EMBL" id="MCW8088048.1"/>
    </source>
</evidence>
<sequence>MRALPLLLLATACATAPDLPDCPPGAHLDLILYDRGIHTEINLPASALRGRPAALARGAPAVRLGFGKRGFFDQPDGPGLAAYALAPLPGPAVIETVPAAGAPDPGLSAPAIGLPLSDAAGLNRFLDRSLPAGPVPEGRFIPAAQGYSLAYTCNTWVAEALEQGGLPVSPLGVSRAPGVLRQAARVPGACRVTPPGDHPR</sequence>
<gene>
    <name evidence="1" type="ORF">OF850_20820</name>
</gene>
<dbReference type="RefSeq" id="WP_301592254.1">
    <property type="nucleotide sequence ID" value="NZ_JAPFQI010000025.1"/>
</dbReference>
<name>A0ABT3P0W1_9PROT</name>
<dbReference type="InterPro" id="IPR011727">
    <property type="entry name" value="CHP02117"/>
</dbReference>
<proteinExistence type="predicted"/>
<organism evidence="1 2">
    <name type="scientific">Sabulicella glaciei</name>
    <dbReference type="NCBI Taxonomy" id="2984948"/>
    <lineage>
        <taxon>Bacteria</taxon>
        <taxon>Pseudomonadati</taxon>
        <taxon>Pseudomonadota</taxon>
        <taxon>Alphaproteobacteria</taxon>
        <taxon>Acetobacterales</taxon>
        <taxon>Acetobacteraceae</taxon>
        <taxon>Sabulicella</taxon>
    </lineage>
</organism>
<protein>
    <submittedName>
        <fullName evidence="1">DUF2459 domain-containing protein</fullName>
    </submittedName>
</protein>
<evidence type="ECO:0000313" key="2">
    <source>
        <dbReference type="Proteomes" id="UP001526430"/>
    </source>
</evidence>
<dbReference type="EMBL" id="JAPFQI010000025">
    <property type="protein sequence ID" value="MCW8088048.1"/>
    <property type="molecule type" value="Genomic_DNA"/>
</dbReference>
<accession>A0ABT3P0W1</accession>
<dbReference type="Pfam" id="PF09601">
    <property type="entry name" value="DUF2459"/>
    <property type="match status" value="1"/>
</dbReference>
<reference evidence="1 2" key="1">
    <citation type="submission" date="2022-10" db="EMBL/GenBank/DDBJ databases">
        <title>Roseococcus glaciei nov., sp. nov., isolated from glacier.</title>
        <authorList>
            <person name="Liu Q."/>
            <person name="Xin Y.-H."/>
        </authorList>
    </citation>
    <scope>NUCLEOTIDE SEQUENCE [LARGE SCALE GENOMIC DNA]</scope>
    <source>
        <strain evidence="1 2">MDT2-1-1</strain>
    </source>
</reference>
<comment type="caution">
    <text evidence="1">The sequence shown here is derived from an EMBL/GenBank/DDBJ whole genome shotgun (WGS) entry which is preliminary data.</text>
</comment>
<keyword evidence="2" id="KW-1185">Reference proteome</keyword>
<dbReference type="Proteomes" id="UP001526430">
    <property type="component" value="Unassembled WGS sequence"/>
</dbReference>